<dbReference type="AlphaFoldDB" id="A0A7X4YSY7"/>
<dbReference type="EMBL" id="JAAAMU010000009">
    <property type="protein sequence ID" value="NBC71031.1"/>
    <property type="molecule type" value="Genomic_DNA"/>
</dbReference>
<feature type="region of interest" description="Disordered" evidence="1">
    <location>
        <begin position="236"/>
        <end position="260"/>
    </location>
</feature>
<dbReference type="Proteomes" id="UP000558113">
    <property type="component" value="Unassembled WGS sequence"/>
</dbReference>
<name>A0A7X4YSY7_9BACL</name>
<evidence type="ECO:0000256" key="2">
    <source>
        <dbReference type="SAM" id="SignalP"/>
    </source>
</evidence>
<dbReference type="InterPro" id="IPR001119">
    <property type="entry name" value="SLH_dom"/>
</dbReference>
<feature type="signal peptide" evidence="2">
    <location>
        <begin position="1"/>
        <end position="26"/>
    </location>
</feature>
<evidence type="ECO:0000256" key="1">
    <source>
        <dbReference type="SAM" id="MobiDB-lite"/>
    </source>
</evidence>
<organism evidence="4 5">
    <name type="scientific">Paenibacillus sacheonensis</name>
    <dbReference type="NCBI Taxonomy" id="742054"/>
    <lineage>
        <taxon>Bacteria</taxon>
        <taxon>Bacillati</taxon>
        <taxon>Bacillota</taxon>
        <taxon>Bacilli</taxon>
        <taxon>Bacillales</taxon>
        <taxon>Paenibacillaceae</taxon>
        <taxon>Paenibacillus</taxon>
    </lineage>
</organism>
<gene>
    <name evidence="4" type="ORF">GT003_18685</name>
</gene>
<dbReference type="OrthoDB" id="1738667at2"/>
<evidence type="ECO:0000313" key="5">
    <source>
        <dbReference type="Proteomes" id="UP000558113"/>
    </source>
</evidence>
<comment type="caution">
    <text evidence="4">The sequence shown here is derived from an EMBL/GenBank/DDBJ whole genome shotgun (WGS) entry which is preliminary data.</text>
</comment>
<accession>A0A7X4YSY7</accession>
<dbReference type="Pfam" id="PF00395">
    <property type="entry name" value="SLH"/>
    <property type="match status" value="1"/>
</dbReference>
<protein>
    <submittedName>
        <fullName evidence="4">S-layer homology domain-containing protein</fullName>
    </submittedName>
</protein>
<keyword evidence="5" id="KW-1185">Reference proteome</keyword>
<keyword evidence="2" id="KW-0732">Signal</keyword>
<reference evidence="4 5" key="1">
    <citation type="submission" date="2020-01" db="EMBL/GenBank/DDBJ databases">
        <title>Paenibacillus soybeanensis sp. nov. isolated from the nodules of soybean (Glycine max(L.) Merr).</title>
        <authorList>
            <person name="Wang H."/>
        </authorList>
    </citation>
    <scope>NUCLEOTIDE SEQUENCE [LARGE SCALE GENOMIC DNA]</scope>
    <source>
        <strain evidence="4 5">DSM 23054</strain>
    </source>
</reference>
<evidence type="ECO:0000259" key="3">
    <source>
        <dbReference type="Pfam" id="PF00395"/>
    </source>
</evidence>
<dbReference type="RefSeq" id="WP_161700559.1">
    <property type="nucleotide sequence ID" value="NZ_JAAAMU010000009.1"/>
</dbReference>
<feature type="domain" description="SLH" evidence="3">
    <location>
        <begin position="178"/>
        <end position="203"/>
    </location>
</feature>
<sequence length="260" mass="28171">MKNTIKLVTLSAAALITLSFAGQSFAAATHHFTDLEGVASKDKIIALQESGDVRGISDERYFPNATITAAQGIQLIVNALDLNIDTIRFFKEPKATDYYSKADDNAWYAKTLIIAANNGLDLPKDLNPDQTWTREAFTRQLMHAIETHVGLPVVKIRPDRIADTDKFANGVDSVILSAVVLNIAKLDDKNNFLPTQPITRAEAGEEIYDALAYLNARQTAGDAPSDVHSHPMIPVTGTSSEVHSHPMIPATDATSTSNNG</sequence>
<proteinExistence type="predicted"/>
<feature type="chain" id="PRO_5030576332" evidence="2">
    <location>
        <begin position="27"/>
        <end position="260"/>
    </location>
</feature>
<evidence type="ECO:0000313" key="4">
    <source>
        <dbReference type="EMBL" id="NBC71031.1"/>
    </source>
</evidence>